<reference evidence="2 3" key="1">
    <citation type="journal article" date="2018" name="Cell">
        <title>The Chara Genome: Secondary Complexity and Implications for Plant Terrestrialization.</title>
        <authorList>
            <person name="Nishiyama T."/>
            <person name="Sakayama H."/>
            <person name="Vries J.D."/>
            <person name="Buschmann H."/>
            <person name="Saint-Marcoux D."/>
            <person name="Ullrich K.K."/>
            <person name="Haas F.B."/>
            <person name="Vanderstraeten L."/>
            <person name="Becker D."/>
            <person name="Lang D."/>
            <person name="Vosolsobe S."/>
            <person name="Rombauts S."/>
            <person name="Wilhelmsson P.K.I."/>
            <person name="Janitza P."/>
            <person name="Kern R."/>
            <person name="Heyl A."/>
            <person name="Rumpler F."/>
            <person name="Villalobos L.I.A.C."/>
            <person name="Clay J.M."/>
            <person name="Skokan R."/>
            <person name="Toyoda A."/>
            <person name="Suzuki Y."/>
            <person name="Kagoshima H."/>
            <person name="Schijlen E."/>
            <person name="Tajeshwar N."/>
            <person name="Catarino B."/>
            <person name="Hetherington A.J."/>
            <person name="Saltykova A."/>
            <person name="Bonnot C."/>
            <person name="Breuninger H."/>
            <person name="Symeonidi A."/>
            <person name="Radhakrishnan G.V."/>
            <person name="Van Nieuwerburgh F."/>
            <person name="Deforce D."/>
            <person name="Chang C."/>
            <person name="Karol K.G."/>
            <person name="Hedrich R."/>
            <person name="Ulvskov P."/>
            <person name="Glockner G."/>
            <person name="Delwiche C.F."/>
            <person name="Petrasek J."/>
            <person name="Van de Peer Y."/>
            <person name="Friml J."/>
            <person name="Beilby M."/>
            <person name="Dolan L."/>
            <person name="Kohara Y."/>
            <person name="Sugano S."/>
            <person name="Fujiyama A."/>
            <person name="Delaux P.-M."/>
            <person name="Quint M."/>
            <person name="TheiBen G."/>
            <person name="Hagemann M."/>
            <person name="Harholt J."/>
            <person name="Dunand C."/>
            <person name="Zachgo S."/>
            <person name="Langdale J."/>
            <person name="Maumus F."/>
            <person name="Straeten D.V.D."/>
            <person name="Gould S.B."/>
            <person name="Rensing S.A."/>
        </authorList>
    </citation>
    <scope>NUCLEOTIDE SEQUENCE [LARGE SCALE GENOMIC DNA]</scope>
    <source>
        <strain evidence="2 3">S276</strain>
    </source>
</reference>
<protein>
    <submittedName>
        <fullName evidence="2">Uncharacterized protein</fullName>
    </submittedName>
</protein>
<dbReference type="GO" id="GO:0009535">
    <property type="term" value="C:chloroplast thylakoid membrane"/>
    <property type="evidence" value="ECO:0007669"/>
    <property type="project" value="InterPro"/>
</dbReference>
<dbReference type="PANTHER" id="PTHR35753">
    <property type="entry name" value="PROTEIN MAINTENANCE OF PSII UNDER HIGH LIGHT 1"/>
    <property type="match status" value="1"/>
</dbReference>
<dbReference type="InterPro" id="IPR038936">
    <property type="entry name" value="MPH1"/>
</dbReference>
<dbReference type="PANTHER" id="PTHR35753:SF2">
    <property type="entry name" value="PROTEIN MAINTENANCE OF PSII UNDER HIGH LIGHT 1"/>
    <property type="match status" value="1"/>
</dbReference>
<feature type="compositionally biased region" description="Low complexity" evidence="1">
    <location>
        <begin position="327"/>
        <end position="341"/>
    </location>
</feature>
<dbReference type="GO" id="GO:0061635">
    <property type="term" value="P:regulation of protein complex stability"/>
    <property type="evidence" value="ECO:0007669"/>
    <property type="project" value="InterPro"/>
</dbReference>
<dbReference type="Gramene" id="GBG65303">
    <property type="protein sequence ID" value="GBG65303"/>
    <property type="gene ID" value="CBR_g50344"/>
</dbReference>
<evidence type="ECO:0000313" key="2">
    <source>
        <dbReference type="EMBL" id="GBG65303.1"/>
    </source>
</evidence>
<feature type="region of interest" description="Disordered" evidence="1">
    <location>
        <begin position="262"/>
        <end position="341"/>
    </location>
</feature>
<sequence length="341" mass="34663">MSMAASCVAGSGSVRAVAQQSVTASSSSSATAMATATAKGDCLSPSVFCAKLNACQNQQQQQPLQGSLSAARHVSAFRSKSTANGFAVQLTVPGTIDSRRPLTQRRWPSSSSMMIPVKATTDNVEAAEVEAAATSTSGGDGGEEECNDASCAPEKEVGKVSLSWEAQEKTKVTGTFPPMSKPSAAASSSSSLPPPPPAPSARVWTGYVEKDTAGQTNIYSVEPTVYVSDQPMSSTTLSAGIGGLLALLGVCGALLFVATSKPPPTVEPTSTAPVERLDKGSGRSEVKRARALGLNLPEDFPEAAPEPVSATPSSSEPEAADLEAEAPAEAADLAAPVSESS</sequence>
<dbReference type="STRING" id="69332.A0A388K5T1"/>
<accession>A0A388K5T1</accession>
<feature type="region of interest" description="Disordered" evidence="1">
    <location>
        <begin position="130"/>
        <end position="152"/>
    </location>
</feature>
<feature type="compositionally biased region" description="Low complexity" evidence="1">
    <location>
        <begin position="177"/>
        <end position="191"/>
    </location>
</feature>
<comment type="caution">
    <text evidence="2">The sequence shown here is derived from an EMBL/GenBank/DDBJ whole genome shotgun (WGS) entry which is preliminary data.</text>
</comment>
<gene>
    <name evidence="2" type="ORF">CBR_g50344</name>
</gene>
<proteinExistence type="predicted"/>
<feature type="compositionally biased region" description="Basic and acidic residues" evidence="1">
    <location>
        <begin position="275"/>
        <end position="288"/>
    </location>
</feature>
<evidence type="ECO:0000256" key="1">
    <source>
        <dbReference type="SAM" id="MobiDB-lite"/>
    </source>
</evidence>
<feature type="compositionally biased region" description="Low complexity" evidence="1">
    <location>
        <begin position="302"/>
        <end position="317"/>
    </location>
</feature>
<keyword evidence="3" id="KW-1185">Reference proteome</keyword>
<dbReference type="EMBL" id="BFEA01000060">
    <property type="protein sequence ID" value="GBG65303.1"/>
    <property type="molecule type" value="Genomic_DNA"/>
</dbReference>
<evidence type="ECO:0000313" key="3">
    <source>
        <dbReference type="Proteomes" id="UP000265515"/>
    </source>
</evidence>
<name>A0A388K5T1_CHABU</name>
<dbReference type="AlphaFoldDB" id="A0A388K5T1"/>
<organism evidence="2 3">
    <name type="scientific">Chara braunii</name>
    <name type="common">Braun's stonewort</name>
    <dbReference type="NCBI Taxonomy" id="69332"/>
    <lineage>
        <taxon>Eukaryota</taxon>
        <taxon>Viridiplantae</taxon>
        <taxon>Streptophyta</taxon>
        <taxon>Charophyceae</taxon>
        <taxon>Charales</taxon>
        <taxon>Characeae</taxon>
        <taxon>Chara</taxon>
    </lineage>
</organism>
<dbReference type="OrthoDB" id="1931594at2759"/>
<feature type="region of interest" description="Disordered" evidence="1">
    <location>
        <begin position="169"/>
        <end position="201"/>
    </location>
</feature>
<dbReference type="Proteomes" id="UP000265515">
    <property type="component" value="Unassembled WGS sequence"/>
</dbReference>